<reference evidence="8 9" key="1">
    <citation type="journal article" date="2009" name="Stand. Genomic Sci.">
        <title>Complete genome sequence of Catenulispora acidiphila type strain (ID 139908).</title>
        <authorList>
            <person name="Copeland A."/>
            <person name="Lapidus A."/>
            <person name="Glavina Del Rio T."/>
            <person name="Nolan M."/>
            <person name="Lucas S."/>
            <person name="Chen F."/>
            <person name="Tice H."/>
            <person name="Cheng J.F."/>
            <person name="Bruce D."/>
            <person name="Goodwin L."/>
            <person name="Pitluck S."/>
            <person name="Mikhailova N."/>
            <person name="Pati A."/>
            <person name="Ivanova N."/>
            <person name="Mavromatis K."/>
            <person name="Chen A."/>
            <person name="Palaniappan K."/>
            <person name="Chain P."/>
            <person name="Land M."/>
            <person name="Hauser L."/>
            <person name="Chang Y.J."/>
            <person name="Jeffries C.D."/>
            <person name="Chertkov O."/>
            <person name="Brettin T."/>
            <person name="Detter J.C."/>
            <person name="Han C."/>
            <person name="Ali Z."/>
            <person name="Tindall B.J."/>
            <person name="Goker M."/>
            <person name="Bristow J."/>
            <person name="Eisen J.A."/>
            <person name="Markowitz V."/>
            <person name="Hugenholtz P."/>
            <person name="Kyrpides N.C."/>
            <person name="Klenk H.P."/>
        </authorList>
    </citation>
    <scope>NUCLEOTIDE SEQUENCE [LARGE SCALE GENOMIC DNA]</scope>
    <source>
        <strain evidence="9">DSM 44928 / JCM 14897 / NBRC 102108 / NRRL B-24433 / ID139908</strain>
    </source>
</reference>
<keyword evidence="5 6" id="KW-0411">Iron-sulfur</keyword>
<dbReference type="EC" id="1.1.99.14" evidence="6"/>
<feature type="domain" description="4Fe-4S ferredoxin-type" evidence="7">
    <location>
        <begin position="54"/>
        <end position="85"/>
    </location>
</feature>
<name>C7QF69_CATAD</name>
<keyword evidence="6" id="KW-0249">Electron transport</keyword>
<comment type="catalytic activity">
    <reaction evidence="6">
        <text>(R)-lactate + A = pyruvate + AH2</text>
        <dbReference type="Rhea" id="RHEA:15089"/>
        <dbReference type="ChEBI" id="CHEBI:13193"/>
        <dbReference type="ChEBI" id="CHEBI:15361"/>
        <dbReference type="ChEBI" id="CHEBI:16004"/>
        <dbReference type="ChEBI" id="CHEBI:17499"/>
    </reaction>
</comment>
<comment type="cofactor">
    <cofactor evidence="6">
        <name>[4Fe-4S] cluster</name>
        <dbReference type="ChEBI" id="CHEBI:49883"/>
    </cofactor>
    <text evidence="6">Binds 2 [4Fe-4S] clusters.</text>
</comment>
<comment type="function">
    <text evidence="6">Component of a complex that catalyzes the oxidation of glycolate to glyoxylate.</text>
</comment>
<evidence type="ECO:0000313" key="9">
    <source>
        <dbReference type="Proteomes" id="UP000000851"/>
    </source>
</evidence>
<dbReference type="InterPro" id="IPR017900">
    <property type="entry name" value="4Fe4S_Fe_S_CS"/>
</dbReference>
<evidence type="ECO:0000313" key="8">
    <source>
        <dbReference type="EMBL" id="ACU74827.1"/>
    </source>
</evidence>
<dbReference type="InParanoid" id="C7QF69"/>
<dbReference type="PROSITE" id="PS00198">
    <property type="entry name" value="4FE4S_FER_1"/>
    <property type="match status" value="2"/>
</dbReference>
<dbReference type="GO" id="GO:0019154">
    <property type="term" value="F:glycolate dehydrogenase activity"/>
    <property type="evidence" value="ECO:0007669"/>
    <property type="project" value="UniProtKB-EC"/>
</dbReference>
<protein>
    <recommendedName>
        <fullName evidence="6">Glycolate oxidase iron-sulfur subunit</fullName>
        <ecNumber evidence="6">1.1.99.14</ecNumber>
    </recommendedName>
</protein>
<keyword evidence="3" id="KW-0677">Repeat</keyword>
<dbReference type="Pfam" id="PF13183">
    <property type="entry name" value="Fer4_8"/>
    <property type="match status" value="1"/>
</dbReference>
<dbReference type="GO" id="GO:0046872">
    <property type="term" value="F:metal ion binding"/>
    <property type="evidence" value="ECO:0007669"/>
    <property type="project" value="UniProtKB-UniRule"/>
</dbReference>
<dbReference type="AlphaFoldDB" id="C7QF69"/>
<evidence type="ECO:0000256" key="2">
    <source>
        <dbReference type="ARBA" id="ARBA00022723"/>
    </source>
</evidence>
<keyword evidence="6" id="KW-0813">Transport</keyword>
<dbReference type="InterPro" id="IPR012257">
    <property type="entry name" value="Glc_ox_4Fe-4S"/>
</dbReference>
<dbReference type="EMBL" id="CP001700">
    <property type="protein sequence ID" value="ACU74827.1"/>
    <property type="molecule type" value="Genomic_DNA"/>
</dbReference>
<dbReference type="HOGENOM" id="CLU_023081_0_1_11"/>
<dbReference type="eggNOG" id="COG0247">
    <property type="taxonomic scope" value="Bacteria"/>
</dbReference>
<evidence type="ECO:0000256" key="3">
    <source>
        <dbReference type="ARBA" id="ARBA00022737"/>
    </source>
</evidence>
<gene>
    <name evidence="8" type="ordered locus">Caci_5969</name>
</gene>
<dbReference type="RefSeq" id="WP_015794556.1">
    <property type="nucleotide sequence ID" value="NC_013131.1"/>
</dbReference>
<keyword evidence="2 6" id="KW-0479">Metal-binding</keyword>
<evidence type="ECO:0000259" key="7">
    <source>
        <dbReference type="PROSITE" id="PS51379"/>
    </source>
</evidence>
<evidence type="ECO:0000256" key="6">
    <source>
        <dbReference type="PIRNR" id="PIRNR000139"/>
    </source>
</evidence>
<comment type="catalytic activity">
    <reaction evidence="6">
        <text>glycolate + A = glyoxylate + AH2</text>
        <dbReference type="Rhea" id="RHEA:21264"/>
        <dbReference type="ChEBI" id="CHEBI:13193"/>
        <dbReference type="ChEBI" id="CHEBI:17499"/>
        <dbReference type="ChEBI" id="CHEBI:29805"/>
        <dbReference type="ChEBI" id="CHEBI:36655"/>
        <dbReference type="EC" id="1.1.99.14"/>
    </reaction>
</comment>
<dbReference type="OrthoDB" id="9770306at2"/>
<dbReference type="KEGG" id="cai:Caci_5969"/>
<dbReference type="PROSITE" id="PS51379">
    <property type="entry name" value="4FE4S_FER_2"/>
    <property type="match status" value="2"/>
</dbReference>
<sequence length="445" mass="47512">MGENLDDLTAKCVHCGFCLPACPTYALTGDENDSPRGRIHLMRQVLEGKAELDDAVAGHVDSCLGCLSCVSACPSGVEYDRIIEEFRPQVEEAYAERRGDKAFRELVFGLFPHPARLRVAALGAVAYRRTGGAALVRATGLLRRFPKLGAMEALMPDTTLRKAWSTMPTSSAPEGEQRATVGMVSGCVQRVFFSDVNAATARVLRAEGCQVVVPNQGCCGALSLHAGREHEAKGYARRLIDAFRRPAEPAAVPLADLDAVVVNVAGCGSTLKQYGELLADDPAYAAPAAEFAAKVRDISEVLADLEPRAERHPIEARVAYHDACHLAHGQGVRTQPRRLLAAIPGLDVVEPAESAFCCGSAGVHNLVRPEAAEELGRRKAARITATHPDLIATGNPGCLLQIQRHLPDPTPVVHPIEIIDASLRGLTLNPARLRRKAGGEGESGS</sequence>
<evidence type="ECO:0000256" key="4">
    <source>
        <dbReference type="ARBA" id="ARBA00023004"/>
    </source>
</evidence>
<dbReference type="Gene3D" id="1.10.1060.10">
    <property type="entry name" value="Alpha-helical ferredoxin"/>
    <property type="match status" value="1"/>
</dbReference>
<dbReference type="InterPro" id="IPR017896">
    <property type="entry name" value="4Fe4S_Fe-S-bd"/>
</dbReference>
<dbReference type="PIRSF" id="PIRSF000139">
    <property type="entry name" value="Glc_ox_4Fe-4S"/>
    <property type="match status" value="1"/>
</dbReference>
<dbReference type="SUPFAM" id="SSF46548">
    <property type="entry name" value="alpha-helical ferredoxin"/>
    <property type="match status" value="1"/>
</dbReference>
<dbReference type="PANTHER" id="PTHR32479">
    <property type="entry name" value="GLYCOLATE OXIDASE IRON-SULFUR SUBUNIT"/>
    <property type="match status" value="1"/>
</dbReference>
<feature type="domain" description="4Fe-4S ferredoxin-type" evidence="7">
    <location>
        <begin position="1"/>
        <end position="32"/>
    </location>
</feature>
<dbReference type="InterPro" id="IPR009051">
    <property type="entry name" value="Helical_ferredxn"/>
</dbReference>
<organism evidence="8 9">
    <name type="scientific">Catenulispora acidiphila (strain DSM 44928 / JCM 14897 / NBRC 102108 / NRRL B-24433 / ID139908)</name>
    <dbReference type="NCBI Taxonomy" id="479433"/>
    <lineage>
        <taxon>Bacteria</taxon>
        <taxon>Bacillati</taxon>
        <taxon>Actinomycetota</taxon>
        <taxon>Actinomycetes</taxon>
        <taxon>Catenulisporales</taxon>
        <taxon>Catenulisporaceae</taxon>
        <taxon>Catenulispora</taxon>
    </lineage>
</organism>
<keyword evidence="4 6" id="KW-0408">Iron</keyword>
<keyword evidence="9" id="KW-1185">Reference proteome</keyword>
<accession>C7QF69</accession>
<dbReference type="InterPro" id="IPR004017">
    <property type="entry name" value="Cys_rich_dom"/>
</dbReference>
<dbReference type="STRING" id="479433.Caci_5969"/>
<dbReference type="Proteomes" id="UP000000851">
    <property type="component" value="Chromosome"/>
</dbReference>
<proteinExistence type="predicted"/>
<dbReference type="GO" id="GO:0051539">
    <property type="term" value="F:4 iron, 4 sulfur cluster binding"/>
    <property type="evidence" value="ECO:0007669"/>
    <property type="project" value="UniProtKB-UniRule"/>
</dbReference>
<keyword evidence="1 6" id="KW-0004">4Fe-4S</keyword>
<dbReference type="PANTHER" id="PTHR32479:SF17">
    <property type="entry name" value="GLYCOLATE OXIDASE IRON-SULFUR SUBUNIT"/>
    <property type="match status" value="1"/>
</dbReference>
<evidence type="ECO:0000256" key="1">
    <source>
        <dbReference type="ARBA" id="ARBA00022485"/>
    </source>
</evidence>
<evidence type="ECO:0000256" key="5">
    <source>
        <dbReference type="ARBA" id="ARBA00023014"/>
    </source>
</evidence>
<dbReference type="Pfam" id="PF02754">
    <property type="entry name" value="CCG"/>
    <property type="match status" value="2"/>
</dbReference>